<keyword evidence="2" id="KW-0812">Transmembrane</keyword>
<dbReference type="GO" id="GO:0015173">
    <property type="term" value="F:aromatic amino acid transmembrane transporter activity"/>
    <property type="evidence" value="ECO:0007669"/>
    <property type="project" value="TreeGrafter"/>
</dbReference>
<feature type="transmembrane region" description="Helical" evidence="2">
    <location>
        <begin position="145"/>
        <end position="168"/>
    </location>
</feature>
<evidence type="ECO:0000259" key="3">
    <source>
        <dbReference type="Pfam" id="PF16028"/>
    </source>
</evidence>
<organism evidence="4 5">
    <name type="scientific">Paragonimus westermani</name>
    <dbReference type="NCBI Taxonomy" id="34504"/>
    <lineage>
        <taxon>Eukaryota</taxon>
        <taxon>Metazoa</taxon>
        <taxon>Spiralia</taxon>
        <taxon>Lophotrochozoa</taxon>
        <taxon>Platyhelminthes</taxon>
        <taxon>Trematoda</taxon>
        <taxon>Digenea</taxon>
        <taxon>Plagiorchiida</taxon>
        <taxon>Troglotremata</taxon>
        <taxon>Troglotrematidae</taxon>
        <taxon>Paragonimus</taxon>
    </lineage>
</organism>
<reference evidence="4 5" key="1">
    <citation type="journal article" date="2019" name="Gigascience">
        <title>Whole-genome sequence of the oriental lung fluke Paragonimus westermani.</title>
        <authorList>
            <person name="Oey H."/>
            <person name="Zakrzewski M."/>
            <person name="Narain K."/>
            <person name="Devi K.R."/>
            <person name="Agatsuma T."/>
            <person name="Nawaratna S."/>
            <person name="Gobert G.N."/>
            <person name="Jones M.K."/>
            <person name="Ragan M.A."/>
            <person name="McManus D.P."/>
            <person name="Krause L."/>
        </authorList>
    </citation>
    <scope>NUCLEOTIDE SEQUENCE [LARGE SCALE GENOMIC DNA]</scope>
    <source>
        <strain evidence="4 5">IND2009</strain>
    </source>
</reference>
<dbReference type="Proteomes" id="UP000324629">
    <property type="component" value="Unassembled WGS sequence"/>
</dbReference>
<keyword evidence="5" id="KW-1185">Reference proteome</keyword>
<keyword evidence="2" id="KW-0472">Membrane</keyword>
<gene>
    <name evidence="4" type="ORF">DEA37_0004734</name>
</gene>
<feature type="region of interest" description="Disordered" evidence="1">
    <location>
        <begin position="17"/>
        <end position="45"/>
    </location>
</feature>
<dbReference type="InterPro" id="IPR042280">
    <property type="entry name" value="SLC3A2"/>
</dbReference>
<dbReference type="GO" id="GO:0015180">
    <property type="term" value="F:L-alanine transmembrane transporter activity"/>
    <property type="evidence" value="ECO:0007669"/>
    <property type="project" value="TreeGrafter"/>
</dbReference>
<comment type="caution">
    <text evidence="4">The sequence shown here is derived from an EMBL/GenBank/DDBJ whole genome shotgun (WGS) entry which is preliminary data.</text>
</comment>
<feature type="domain" description="Solute carrier family 3 member 2 N-terminal" evidence="3">
    <location>
        <begin position="125"/>
        <end position="185"/>
    </location>
</feature>
<dbReference type="GO" id="GO:0016324">
    <property type="term" value="C:apical plasma membrane"/>
    <property type="evidence" value="ECO:0007669"/>
    <property type="project" value="TreeGrafter"/>
</dbReference>
<dbReference type="GO" id="GO:0016323">
    <property type="term" value="C:basolateral plasma membrane"/>
    <property type="evidence" value="ECO:0007669"/>
    <property type="project" value="TreeGrafter"/>
</dbReference>
<evidence type="ECO:0000256" key="1">
    <source>
        <dbReference type="SAM" id="MobiDB-lite"/>
    </source>
</evidence>
<dbReference type="PANTHER" id="PTHR46673:SF1">
    <property type="entry name" value="4F2 CELL-SURFACE ANTIGEN HEAVY CHAIN"/>
    <property type="match status" value="1"/>
</dbReference>
<dbReference type="EMBL" id="QNGE01000910">
    <property type="protein sequence ID" value="KAA3678927.1"/>
    <property type="molecule type" value="Genomic_DNA"/>
</dbReference>
<protein>
    <recommendedName>
        <fullName evidence="3">Solute carrier family 3 member 2 N-terminal domain-containing protein</fullName>
    </recommendedName>
</protein>
<evidence type="ECO:0000313" key="5">
    <source>
        <dbReference type="Proteomes" id="UP000324629"/>
    </source>
</evidence>
<proteinExistence type="predicted"/>
<dbReference type="Pfam" id="PF16028">
    <property type="entry name" value="SLC3A2_N"/>
    <property type="match status" value="1"/>
</dbReference>
<dbReference type="PANTHER" id="PTHR46673">
    <property type="entry name" value="4F2 CELL-SURFACE ANTIGEN HEAVY CHAIN"/>
    <property type="match status" value="1"/>
</dbReference>
<evidence type="ECO:0000313" key="4">
    <source>
        <dbReference type="EMBL" id="KAA3678927.1"/>
    </source>
</evidence>
<accession>A0A5J4NTB3</accession>
<dbReference type="GO" id="GO:1904273">
    <property type="term" value="P:L-alanine import across plasma membrane"/>
    <property type="evidence" value="ECO:0007669"/>
    <property type="project" value="TreeGrafter"/>
</dbReference>
<feature type="compositionally biased region" description="Basic and acidic residues" evidence="1">
    <location>
        <begin position="18"/>
        <end position="34"/>
    </location>
</feature>
<dbReference type="InterPro" id="IPR031984">
    <property type="entry name" value="SLC3A2_N"/>
</dbReference>
<dbReference type="AlphaFoldDB" id="A0A5J4NTB3"/>
<dbReference type="GO" id="GO:0015190">
    <property type="term" value="F:L-leucine transmembrane transporter activity"/>
    <property type="evidence" value="ECO:0007669"/>
    <property type="project" value="TreeGrafter"/>
</dbReference>
<sequence>MHSTSVSGEVEIPGKQFLRIDRKAGTGETGDPHVSRQLKGSSQDHRLQAPVKAAISLSVTVSSKVPQGFIFEHRLFTLLGNEVPHLMASTGDYRVYTLDDNEDRGSVIDMPTYTAAESCRMNPYLTREELRAVEDVEPVWRRLRIGLLVTFCVIWVALLVSVITIVVLSEKCPPRPDLRFWQSKVAYYVDPFAFKDSDGNWVGDLNGTPIVYYGSELGTRLARTAQPPGRVYPMNKVPNVYESADDSVLTCQLPMPWDQTGKRFSNDPNRTDQFSSYLRAYRVTETLERKYSRSRALGLDKKATLSFTTCQCGRRRQQPWWILQWHMLIDQFSKGVATAARRQLQIEDSEWSG</sequence>
<evidence type="ECO:0000256" key="2">
    <source>
        <dbReference type="SAM" id="Phobius"/>
    </source>
</evidence>
<keyword evidence="2" id="KW-1133">Transmembrane helix</keyword>
<dbReference type="GO" id="GO:1903801">
    <property type="term" value="P:L-leucine import across plasma membrane"/>
    <property type="evidence" value="ECO:0007669"/>
    <property type="project" value="TreeGrafter"/>
</dbReference>
<name>A0A5J4NTB3_9TREM</name>
<dbReference type="GO" id="GO:0015823">
    <property type="term" value="P:phenylalanine transport"/>
    <property type="evidence" value="ECO:0007669"/>
    <property type="project" value="TreeGrafter"/>
</dbReference>